<evidence type="ECO:0000256" key="11">
    <source>
        <dbReference type="ARBA" id="ARBA00023157"/>
    </source>
</evidence>
<dbReference type="InterPro" id="IPR024079">
    <property type="entry name" value="MetalloPept_cat_dom_sf"/>
</dbReference>
<feature type="domain" description="Peptidase M12B" evidence="23">
    <location>
        <begin position="146"/>
        <end position="343"/>
    </location>
</feature>
<evidence type="ECO:0000259" key="23">
    <source>
        <dbReference type="PROSITE" id="PS50215"/>
    </source>
</evidence>
<evidence type="ECO:0000256" key="10">
    <source>
        <dbReference type="ARBA" id="ARBA00023136"/>
    </source>
</evidence>
<dbReference type="RefSeq" id="XP_007933256.1">
    <property type="nucleotide sequence ID" value="XM_007935065.1"/>
</dbReference>
<dbReference type="GO" id="GO:0005886">
    <property type="term" value="C:plasma membrane"/>
    <property type="evidence" value="ECO:0007669"/>
    <property type="project" value="TreeGrafter"/>
</dbReference>
<keyword evidence="4 18" id="KW-0245">EGF-like domain</keyword>
<comment type="caution">
    <text evidence="18">Lacks conserved residue(s) required for the propagation of feature annotation.</text>
</comment>
<dbReference type="GO" id="GO:0007155">
    <property type="term" value="P:cell adhesion"/>
    <property type="evidence" value="ECO:0007669"/>
    <property type="project" value="UniProtKB-KW"/>
</dbReference>
<organism evidence="24 25">
    <name type="scientific">Orycteropus afer afer</name>
    <dbReference type="NCBI Taxonomy" id="1230840"/>
    <lineage>
        <taxon>Eukaryota</taxon>
        <taxon>Metazoa</taxon>
        <taxon>Chordata</taxon>
        <taxon>Craniata</taxon>
        <taxon>Vertebrata</taxon>
        <taxon>Euteleostomi</taxon>
        <taxon>Mammalia</taxon>
        <taxon>Eutheria</taxon>
        <taxon>Afrotheria</taxon>
        <taxon>Tubulidentata</taxon>
        <taxon>Orycteropodidae</taxon>
        <taxon>Orycteropus</taxon>
    </lineage>
</organism>
<dbReference type="PROSITE" id="PS50214">
    <property type="entry name" value="DISINTEGRIN_2"/>
    <property type="match status" value="1"/>
</dbReference>
<proteinExistence type="predicted"/>
<sequence>MSCPEISTENLVYSLWPSPLVNFSVFSVTIQNFLPHNFRVYGYNGTETMKPLEQHFQSFCYYQGFIEGFPSSMVIVSTCTGLRGLLQFENVTYGIEPLESSIGFEHVIYEVKHKNAGVSLYAEKDIESNDLPYKIQSVEPVSDFSQYIEMHIVVEKNLYVHMGADMAVVTEKIFQLIGLTSAVFTSFNITIILSSLELWTDENKISTTGDANELLRRFLIWKRSYLVLRPHDVAFLLVYREKSDYVGATFQGKMCDRNYGGGIVLHPKAINLESLAVIIVQLLSFSMGIPYDDSNKCQCSGAVCIMSPEAIHSSGMKIFSNCSMEDFAHFISKPQSQCLQNRPHLDPSYRTATCGNGELEDGEQCDCGSPENCAVGLGTCCVRSTCRLTDGSKCAHGDCCESCSFKPKGEECRSPRDECDLSEFCNGTSAACTENLFIQNGHPCGENQWICLEGKCVSGMKQCSYLFGEGATFGTGECFNEINSRNDQTGNCGSGPSGYTPCGANDQKCGKLVCVYNKQHIFKIRNATTLYTNINGYTCITLEVPHDNRNKKMMWVQDGTVCGQNKVCKGMQCVSSSYLNYDCTPEKCHNQGVCNNKKHCHCNPTYLPPSCENVDETWRGGSIDSGNYPPSPGTSAGKVYIDIGYRSKPTKWPFFLLIPFFIILSILIAVLVKVNIQRKKWKTEDYTSDEQFESESETKE</sequence>
<dbReference type="GO" id="GO:0004222">
    <property type="term" value="F:metalloendopeptidase activity"/>
    <property type="evidence" value="ECO:0007669"/>
    <property type="project" value="InterPro"/>
</dbReference>
<evidence type="ECO:0000256" key="18">
    <source>
        <dbReference type="PROSITE-ProRule" id="PRU00076"/>
    </source>
</evidence>
<dbReference type="OrthoDB" id="5951731at2759"/>
<protein>
    <recommendedName>
        <fullName evidence="3">Disintegrin and metalloproteinase domain-containing protein 2</fullName>
    </recommendedName>
    <alternativeName>
        <fullName evidence="14">Fertilin subunit beta</fullName>
    </alternativeName>
    <alternativeName>
        <fullName evidence="16">PH-30</fullName>
    </alternativeName>
    <alternativeName>
        <fullName evidence="15">PH30-beta</fullName>
    </alternativeName>
</protein>
<dbReference type="GO" id="GO:0008584">
    <property type="term" value="P:male gonad development"/>
    <property type="evidence" value="ECO:0007669"/>
    <property type="project" value="TreeGrafter"/>
</dbReference>
<keyword evidence="25" id="KW-0482">Metalloprotease</keyword>
<feature type="disulfide bond" evidence="19">
    <location>
        <begin position="299"/>
        <end position="304"/>
    </location>
</feature>
<dbReference type="InterPro" id="IPR001762">
    <property type="entry name" value="Disintegrin_dom"/>
</dbReference>
<evidence type="ECO:0000256" key="3">
    <source>
        <dbReference type="ARBA" id="ARBA00020159"/>
    </source>
</evidence>
<evidence type="ECO:0000256" key="2">
    <source>
        <dbReference type="ARBA" id="ARBA00011609"/>
    </source>
</evidence>
<evidence type="ECO:0000256" key="13">
    <source>
        <dbReference type="ARBA" id="ARBA00025231"/>
    </source>
</evidence>
<comment type="function">
    <text evidence="13">Sperm surface membrane protein that may be involved in sperm-egg plasma membrane adhesion and fusion during fertilization. Could have a direct role in sperm-zona binding or migration of sperm from the uterus into the oviduct. Interactions with egg membrane could be mediated via binding between its disintegrin-like domain to one or more integrins receptors on the egg. This is a non catalytic metalloprotease-like protein.</text>
</comment>
<feature type="domain" description="EGF-like" evidence="21">
    <location>
        <begin position="579"/>
        <end position="612"/>
    </location>
</feature>
<keyword evidence="25" id="KW-0378">Hydrolase</keyword>
<feature type="disulfide bond" evidence="17">
    <location>
        <begin position="412"/>
        <end position="432"/>
    </location>
</feature>
<dbReference type="InterPro" id="IPR034027">
    <property type="entry name" value="Reprolysin_adamalysin"/>
</dbReference>
<keyword evidence="24" id="KW-1185">Reference proteome</keyword>
<dbReference type="InterPro" id="IPR018358">
    <property type="entry name" value="Disintegrin_CS"/>
</dbReference>
<feature type="domain" description="Disintegrin" evidence="22">
    <location>
        <begin position="351"/>
        <end position="440"/>
    </location>
</feature>
<dbReference type="FunFam" id="4.10.70.10:FF:000001">
    <property type="entry name" value="Disintegrin and metalloproteinase domain-containing protein 22"/>
    <property type="match status" value="1"/>
</dbReference>
<dbReference type="InterPro" id="IPR036436">
    <property type="entry name" value="Disintegrin_dom_sf"/>
</dbReference>
<dbReference type="PRINTS" id="PR00289">
    <property type="entry name" value="DISINTEGRIN"/>
</dbReference>
<comment type="subunit">
    <text evidence="2">Heterodimer with ADAM1/fertilin subunit alpha.</text>
</comment>
<keyword evidence="12" id="KW-0325">Glycoprotein</keyword>
<dbReference type="PROSITE" id="PS50026">
    <property type="entry name" value="EGF_3"/>
    <property type="match status" value="1"/>
</dbReference>
<evidence type="ECO:0000256" key="4">
    <source>
        <dbReference type="ARBA" id="ARBA00022536"/>
    </source>
</evidence>
<dbReference type="AlphaFoldDB" id="A0A8B6ZGU4"/>
<evidence type="ECO:0000256" key="9">
    <source>
        <dbReference type="ARBA" id="ARBA00022989"/>
    </source>
</evidence>
<evidence type="ECO:0000256" key="17">
    <source>
        <dbReference type="PROSITE-ProRule" id="PRU00068"/>
    </source>
</evidence>
<evidence type="ECO:0000256" key="8">
    <source>
        <dbReference type="ARBA" id="ARBA00022889"/>
    </source>
</evidence>
<dbReference type="SMART" id="SM00050">
    <property type="entry name" value="DISIN"/>
    <property type="match status" value="1"/>
</dbReference>
<evidence type="ECO:0000259" key="22">
    <source>
        <dbReference type="PROSITE" id="PS50214"/>
    </source>
</evidence>
<keyword evidence="11 18" id="KW-1015">Disulfide bond</keyword>
<dbReference type="SUPFAM" id="SSF55486">
    <property type="entry name" value="Metalloproteases ('zincins'), catalytic domain"/>
    <property type="match status" value="1"/>
</dbReference>
<dbReference type="GO" id="GO:0007339">
    <property type="term" value="P:binding of sperm to zona pellucida"/>
    <property type="evidence" value="ECO:0007669"/>
    <property type="project" value="TreeGrafter"/>
</dbReference>
<evidence type="ECO:0000259" key="21">
    <source>
        <dbReference type="PROSITE" id="PS50026"/>
    </source>
</evidence>
<evidence type="ECO:0000256" key="14">
    <source>
        <dbReference type="ARBA" id="ARBA00030994"/>
    </source>
</evidence>
<accession>A0A8B6ZGU4</accession>
<feature type="disulfide bond" evidence="18">
    <location>
        <begin position="602"/>
        <end position="611"/>
    </location>
</feature>
<dbReference type="Proteomes" id="UP000694850">
    <property type="component" value="Unplaced"/>
</dbReference>
<dbReference type="GO" id="GO:0006508">
    <property type="term" value="P:proteolysis"/>
    <property type="evidence" value="ECO:0007669"/>
    <property type="project" value="InterPro"/>
</dbReference>
<feature type="transmembrane region" description="Helical" evidence="20">
    <location>
        <begin position="652"/>
        <end position="672"/>
    </location>
</feature>
<evidence type="ECO:0000256" key="5">
    <source>
        <dbReference type="ARBA" id="ARBA00022553"/>
    </source>
</evidence>
<dbReference type="PANTHER" id="PTHR11905:SF108">
    <property type="entry name" value="DISINTEGRIN AND METALLOPROTEINASE DOMAIN-CONTAINING PROTEIN 2"/>
    <property type="match status" value="1"/>
</dbReference>
<keyword evidence="8" id="KW-0130">Cell adhesion</keyword>
<evidence type="ECO:0000256" key="7">
    <source>
        <dbReference type="ARBA" id="ARBA00022729"/>
    </source>
</evidence>
<evidence type="ECO:0000313" key="24">
    <source>
        <dbReference type="Proteomes" id="UP000694850"/>
    </source>
</evidence>
<comment type="subcellular location">
    <subcellularLocation>
        <location evidence="1">Membrane</location>
        <topology evidence="1">Single-pass type I membrane protein</topology>
    </subcellularLocation>
</comment>
<dbReference type="InterPro" id="IPR000742">
    <property type="entry name" value="EGF"/>
</dbReference>
<dbReference type="SUPFAM" id="SSF57552">
    <property type="entry name" value="Blood coagulation inhibitor (disintegrin)"/>
    <property type="match status" value="1"/>
</dbReference>
<keyword evidence="25" id="KW-0645">Protease</keyword>
<evidence type="ECO:0000256" key="15">
    <source>
        <dbReference type="ARBA" id="ARBA00031933"/>
    </source>
</evidence>
<keyword evidence="6 20" id="KW-0812">Transmembrane</keyword>
<dbReference type="PANTHER" id="PTHR11905">
    <property type="entry name" value="ADAM A DISINTEGRIN AND METALLOPROTEASE DOMAIN"/>
    <property type="match status" value="1"/>
</dbReference>
<dbReference type="Pfam" id="PF01421">
    <property type="entry name" value="Reprolysin"/>
    <property type="match status" value="1"/>
</dbReference>
<evidence type="ECO:0000256" key="20">
    <source>
        <dbReference type="SAM" id="Phobius"/>
    </source>
</evidence>
<dbReference type="Gene3D" id="4.10.70.10">
    <property type="entry name" value="Disintegrin domain"/>
    <property type="match status" value="1"/>
</dbReference>
<keyword evidence="5" id="KW-0597">Phosphoprotein</keyword>
<evidence type="ECO:0000256" key="1">
    <source>
        <dbReference type="ARBA" id="ARBA00004479"/>
    </source>
</evidence>
<dbReference type="PROSITE" id="PS00427">
    <property type="entry name" value="DISINTEGRIN_1"/>
    <property type="match status" value="1"/>
</dbReference>
<evidence type="ECO:0000256" key="16">
    <source>
        <dbReference type="ARBA" id="ARBA00032022"/>
    </source>
</evidence>
<evidence type="ECO:0000256" key="19">
    <source>
        <dbReference type="PROSITE-ProRule" id="PRU00276"/>
    </source>
</evidence>
<keyword evidence="10 20" id="KW-0472">Membrane</keyword>
<dbReference type="Pfam" id="PF00200">
    <property type="entry name" value="Disintegrin"/>
    <property type="match status" value="1"/>
</dbReference>
<evidence type="ECO:0000256" key="12">
    <source>
        <dbReference type="ARBA" id="ARBA00023180"/>
    </source>
</evidence>
<keyword evidence="7" id="KW-0732">Signal</keyword>
<dbReference type="InterPro" id="IPR006586">
    <property type="entry name" value="ADAM_Cys-rich"/>
</dbReference>
<dbReference type="Pfam" id="PF08516">
    <property type="entry name" value="ADAM_CR"/>
    <property type="match status" value="1"/>
</dbReference>
<evidence type="ECO:0000256" key="6">
    <source>
        <dbReference type="ARBA" id="ARBA00022692"/>
    </source>
</evidence>
<dbReference type="SMART" id="SM00608">
    <property type="entry name" value="ACR"/>
    <property type="match status" value="1"/>
</dbReference>
<keyword evidence="9 20" id="KW-1133">Transmembrane helix</keyword>
<dbReference type="GeneID" id="103192138"/>
<dbReference type="CDD" id="cd04269">
    <property type="entry name" value="ZnMc_adamalysin_II_like"/>
    <property type="match status" value="1"/>
</dbReference>
<dbReference type="FunFam" id="3.40.390.10:FF:000033">
    <property type="entry name" value="A disintegrin and metallopeptidase domain 18"/>
    <property type="match status" value="1"/>
</dbReference>
<gene>
    <name evidence="25" type="primary">LOC103192138</name>
</gene>
<name>A0A8B6ZGU4_ORYAF</name>
<dbReference type="PROSITE" id="PS50215">
    <property type="entry name" value="ADAM_MEPRO"/>
    <property type="match status" value="1"/>
</dbReference>
<dbReference type="Gene3D" id="3.40.390.10">
    <property type="entry name" value="Collagenase (Catalytic Domain)"/>
    <property type="match status" value="1"/>
</dbReference>
<reference evidence="25" key="1">
    <citation type="submission" date="2025-08" db="UniProtKB">
        <authorList>
            <consortium name="RefSeq"/>
        </authorList>
    </citation>
    <scope>IDENTIFICATION</scope>
</reference>
<dbReference type="InterPro" id="IPR001590">
    <property type="entry name" value="Peptidase_M12B"/>
</dbReference>
<evidence type="ECO:0000313" key="25">
    <source>
        <dbReference type="RefSeq" id="XP_007933256.1"/>
    </source>
</evidence>